<sequence>MSELSVAGALLSDLVIEVFRANSFLLVEGDELVRPFGLTSARWQVLGVVEHAPAPVAQVARLMGLSRQSVQQTADALERDGMITYRANPHHRRAKLMVITPQALDAMQRVREVQARWANALAERYSEAEIATALAVLRRLDDPGVAEEPPHHAETTEASE</sequence>
<protein>
    <submittedName>
        <fullName evidence="2">DNA-binding transcriptional regulator, MarR family</fullName>
    </submittedName>
</protein>
<proteinExistence type="predicted"/>
<dbReference type="SUPFAM" id="SSF46785">
    <property type="entry name" value="Winged helix' DNA-binding domain"/>
    <property type="match status" value="1"/>
</dbReference>
<dbReference type="EMBL" id="LT607753">
    <property type="protein sequence ID" value="SCG63658.1"/>
    <property type="molecule type" value="Genomic_DNA"/>
</dbReference>
<dbReference type="Pfam" id="PF12802">
    <property type="entry name" value="MarR_2"/>
    <property type="match status" value="1"/>
</dbReference>
<accession>A0A1C5IZA1</accession>
<dbReference type="InterPro" id="IPR036390">
    <property type="entry name" value="WH_DNA-bd_sf"/>
</dbReference>
<name>A0A1C5IZA1_9ACTN</name>
<evidence type="ECO:0000313" key="3">
    <source>
        <dbReference type="Proteomes" id="UP000198215"/>
    </source>
</evidence>
<dbReference type="GO" id="GO:0003677">
    <property type="term" value="F:DNA binding"/>
    <property type="evidence" value="ECO:0007669"/>
    <property type="project" value="UniProtKB-KW"/>
</dbReference>
<dbReference type="InterPro" id="IPR036388">
    <property type="entry name" value="WH-like_DNA-bd_sf"/>
</dbReference>
<keyword evidence="2" id="KW-0238">DNA-binding</keyword>
<dbReference type="GO" id="GO:0003700">
    <property type="term" value="F:DNA-binding transcription factor activity"/>
    <property type="evidence" value="ECO:0007669"/>
    <property type="project" value="InterPro"/>
</dbReference>
<dbReference type="Proteomes" id="UP000198215">
    <property type="component" value="Chromosome I"/>
</dbReference>
<feature type="domain" description="HTH marR-type" evidence="1">
    <location>
        <begin position="11"/>
        <end position="142"/>
    </location>
</feature>
<dbReference type="RefSeq" id="WP_088977098.1">
    <property type="nucleotide sequence ID" value="NZ_LT607753.1"/>
</dbReference>
<organism evidence="2 3">
    <name type="scientific">Micromonospora coxensis</name>
    <dbReference type="NCBI Taxonomy" id="356852"/>
    <lineage>
        <taxon>Bacteria</taxon>
        <taxon>Bacillati</taxon>
        <taxon>Actinomycetota</taxon>
        <taxon>Actinomycetes</taxon>
        <taxon>Micromonosporales</taxon>
        <taxon>Micromonosporaceae</taxon>
        <taxon>Micromonospora</taxon>
    </lineage>
</organism>
<dbReference type="AlphaFoldDB" id="A0A1C5IZA1"/>
<dbReference type="InterPro" id="IPR000835">
    <property type="entry name" value="HTH_MarR-typ"/>
</dbReference>
<dbReference type="PROSITE" id="PS50995">
    <property type="entry name" value="HTH_MARR_2"/>
    <property type="match status" value="1"/>
</dbReference>
<dbReference type="OrthoDB" id="5511415at2"/>
<reference evidence="3" key="1">
    <citation type="submission" date="2016-06" db="EMBL/GenBank/DDBJ databases">
        <authorList>
            <person name="Varghese N."/>
            <person name="Submissions Spin"/>
        </authorList>
    </citation>
    <scope>NUCLEOTIDE SEQUENCE [LARGE SCALE GENOMIC DNA]</scope>
    <source>
        <strain evidence="3">DSM 45161</strain>
    </source>
</reference>
<gene>
    <name evidence="2" type="ORF">GA0070614_3683</name>
</gene>
<dbReference type="PANTHER" id="PTHR33164:SF43">
    <property type="entry name" value="HTH-TYPE TRANSCRIPTIONAL REPRESSOR YETL"/>
    <property type="match status" value="1"/>
</dbReference>
<evidence type="ECO:0000313" key="2">
    <source>
        <dbReference type="EMBL" id="SCG63658.1"/>
    </source>
</evidence>
<dbReference type="Gene3D" id="1.10.10.10">
    <property type="entry name" value="Winged helix-like DNA-binding domain superfamily/Winged helix DNA-binding domain"/>
    <property type="match status" value="1"/>
</dbReference>
<dbReference type="GO" id="GO:0006950">
    <property type="term" value="P:response to stress"/>
    <property type="evidence" value="ECO:0007669"/>
    <property type="project" value="TreeGrafter"/>
</dbReference>
<dbReference type="PANTHER" id="PTHR33164">
    <property type="entry name" value="TRANSCRIPTIONAL REGULATOR, MARR FAMILY"/>
    <property type="match status" value="1"/>
</dbReference>
<dbReference type="SMART" id="SM00347">
    <property type="entry name" value="HTH_MARR"/>
    <property type="match status" value="1"/>
</dbReference>
<evidence type="ECO:0000259" key="1">
    <source>
        <dbReference type="PROSITE" id="PS50995"/>
    </source>
</evidence>
<dbReference type="InterPro" id="IPR039422">
    <property type="entry name" value="MarR/SlyA-like"/>
</dbReference>
<keyword evidence="3" id="KW-1185">Reference proteome</keyword>